<name>A0AA39QV48_9LECA</name>
<organism evidence="2 3">
    <name type="scientific">Cladonia borealis</name>
    <dbReference type="NCBI Taxonomy" id="184061"/>
    <lineage>
        <taxon>Eukaryota</taxon>
        <taxon>Fungi</taxon>
        <taxon>Dikarya</taxon>
        <taxon>Ascomycota</taxon>
        <taxon>Pezizomycotina</taxon>
        <taxon>Lecanoromycetes</taxon>
        <taxon>OSLEUM clade</taxon>
        <taxon>Lecanoromycetidae</taxon>
        <taxon>Lecanorales</taxon>
        <taxon>Lecanorineae</taxon>
        <taxon>Cladoniaceae</taxon>
        <taxon>Cladonia</taxon>
    </lineage>
</organism>
<keyword evidence="3" id="KW-1185">Reference proteome</keyword>
<feature type="compositionally biased region" description="Polar residues" evidence="1">
    <location>
        <begin position="593"/>
        <end position="657"/>
    </location>
</feature>
<feature type="region of interest" description="Disordered" evidence="1">
    <location>
        <begin position="131"/>
        <end position="203"/>
    </location>
</feature>
<comment type="caution">
    <text evidence="2">The sequence shown here is derived from an EMBL/GenBank/DDBJ whole genome shotgun (WGS) entry which is preliminary data.</text>
</comment>
<evidence type="ECO:0000313" key="3">
    <source>
        <dbReference type="Proteomes" id="UP001166286"/>
    </source>
</evidence>
<dbReference type="Proteomes" id="UP001166286">
    <property type="component" value="Unassembled WGS sequence"/>
</dbReference>
<dbReference type="Gene3D" id="1.10.10.2670">
    <property type="entry name" value="E3 ubiquitin-protein ligase"/>
    <property type="match status" value="1"/>
</dbReference>
<protein>
    <submittedName>
        <fullName evidence="2">Uncharacterized protein</fullName>
    </submittedName>
</protein>
<dbReference type="AlphaFoldDB" id="A0AA39QV48"/>
<feature type="compositionally biased region" description="Basic and acidic residues" evidence="1">
    <location>
        <begin position="364"/>
        <end position="382"/>
    </location>
</feature>
<feature type="region of interest" description="Disordered" evidence="1">
    <location>
        <begin position="705"/>
        <end position="726"/>
    </location>
</feature>
<evidence type="ECO:0000313" key="2">
    <source>
        <dbReference type="EMBL" id="KAK0508996.1"/>
    </source>
</evidence>
<sequence>MIPLAITESGLTLVDSAQSQTENGPLKADNKPIQIMQLELSDDVLQEILRSARHGGKGLNMSFGKMITLHYGNKSQPLAASTSPTHSRVYDYSSENENELAFAGRISHKLAMQKAQEDIAGADEALAKLQSQLASHEKDKQSKQIKYVPDSSTLPPPIKQTASTLKHHSNKTNSLSFLKKSNNSSLLNDTTRSMPTSPSISASRIPLTQKSTPTSVPGLPNGVLSRPQALRYSLVHLLAARPASKNLLVRHLKCQEEDVEEVLHKIGKPFRLDQSKWDLTDKAFKELDVWDFNYPNQEDRQLAINRAVSAFDRMRLSTQEKLWDKLIPKEERGKGKILSHLNLHKGPIQPATTPKIEIQPTSNDTKKEDLVHGNEDDQKDRLAPNAEPMARSRSHGPIKKTKISEKEAQSKRLLSKGPKKVAPASKEKETHPAVKKGGPGSAKKINAPKSSEFVNESDEEDGLEDATSLHTQSLPSKKAEKSTKTPKEHLSAQPTGNTTSSKGPKHTVLSQPVTSATTIKKNSSKPATPNHATATPKAKPTVTNTANGKDVRDQASKNASKKPTIPVKVQEKKPNPPTPSSASTPAPKHRMSDSSQGSTTMKKTLSRQRTTSSPHKPSPLGSSPPTNASDFDNPEQSSTSTTPLISQMSKVNATPNGVSPRVNGHVRNTSSHSLKRKACELDSDIHNHGVPMTNGNLNGYTNGKVASGKRHKASDITPPTTDSDDEPLARALQKAQSFKKYYASYEKQYREVSQIENPPQEKLDELMRMHTRLAELKEQIRKGLRFVVTFSVALEDWKYESYDETPNGMQKHMLSHKHLRIHSMWFRNAMGDEEVHRAGRAARATLAAATA</sequence>
<feature type="compositionally biased region" description="Low complexity" evidence="1">
    <location>
        <begin position="525"/>
        <end position="546"/>
    </location>
</feature>
<evidence type="ECO:0000256" key="1">
    <source>
        <dbReference type="SAM" id="MobiDB-lite"/>
    </source>
</evidence>
<feature type="compositionally biased region" description="Polar residues" evidence="1">
    <location>
        <begin position="492"/>
        <end position="521"/>
    </location>
</feature>
<feature type="compositionally biased region" description="Basic and acidic residues" evidence="1">
    <location>
        <begin position="477"/>
        <end position="490"/>
    </location>
</feature>
<dbReference type="EMBL" id="JAFEKC020000019">
    <property type="protein sequence ID" value="KAK0508996.1"/>
    <property type="molecule type" value="Genomic_DNA"/>
</dbReference>
<proteinExistence type="predicted"/>
<feature type="compositionally biased region" description="Low complexity" evidence="1">
    <location>
        <begin position="171"/>
        <end position="188"/>
    </location>
</feature>
<feature type="compositionally biased region" description="Polar residues" evidence="1">
    <location>
        <begin position="189"/>
        <end position="203"/>
    </location>
</feature>
<feature type="compositionally biased region" description="Acidic residues" evidence="1">
    <location>
        <begin position="455"/>
        <end position="464"/>
    </location>
</feature>
<reference evidence="2" key="1">
    <citation type="submission" date="2023-03" db="EMBL/GenBank/DDBJ databases">
        <title>Complete genome of Cladonia borealis.</title>
        <authorList>
            <person name="Park H."/>
        </authorList>
    </citation>
    <scope>NUCLEOTIDE SEQUENCE</scope>
    <source>
        <strain evidence="2">ANT050790</strain>
    </source>
</reference>
<gene>
    <name evidence="2" type="ORF">JMJ35_008367</name>
</gene>
<dbReference type="InterPro" id="IPR042065">
    <property type="entry name" value="E3_ELL-like"/>
</dbReference>
<feature type="compositionally biased region" description="Basic residues" evidence="1">
    <location>
        <begin position="392"/>
        <end position="401"/>
    </location>
</feature>
<feature type="region of interest" description="Disordered" evidence="1">
    <location>
        <begin position="339"/>
        <end position="674"/>
    </location>
</feature>
<accession>A0AA39QV48</accession>